<keyword evidence="5 16" id="KW-0820">tRNA-binding</keyword>
<dbReference type="InterPro" id="IPR012340">
    <property type="entry name" value="NA-bd_OB-fold"/>
</dbReference>
<dbReference type="GO" id="GO:0140096">
    <property type="term" value="F:catalytic activity, acting on a protein"/>
    <property type="evidence" value="ECO:0007669"/>
    <property type="project" value="UniProtKB-ARBA"/>
</dbReference>
<keyword evidence="13 15" id="KW-0030">Aminoacyl-tRNA synthetase</keyword>
<reference evidence="20" key="1">
    <citation type="journal article" date="2018" name="Environ. Microbiol.">
        <title>Sporulation capability and amylosome conservation among diverse human colonic and rumen isolates of the keystone starch-degrader Ruminococcus bromii.</title>
        <authorList>
            <person name="Mukhopadhya I."/>
            <person name="Morais S."/>
            <person name="Laverde-Gomez J."/>
            <person name="Sheridan P.O."/>
            <person name="Walker A.W."/>
            <person name="Kelly W."/>
            <person name="Klieve A.V."/>
            <person name="Ouwerkerk D."/>
            <person name="Duncan S.H."/>
            <person name="Louis P."/>
            <person name="Koropatkin N."/>
            <person name="Cockburn D."/>
            <person name="Kibler R."/>
            <person name="Cooper P.J."/>
            <person name="Sandoval C."/>
            <person name="Crost E."/>
            <person name="Juge N."/>
            <person name="Bayer E.A."/>
            <person name="Flint H.J."/>
        </authorList>
    </citation>
    <scope>NUCLEOTIDE SEQUENCE [LARGE SCALE GENOMIC DNA]</scope>
    <source>
        <strain evidence="20">ATCC 27255</strain>
    </source>
</reference>
<evidence type="ECO:0000256" key="11">
    <source>
        <dbReference type="ARBA" id="ARBA00022884"/>
    </source>
</evidence>
<dbReference type="SUPFAM" id="SSF50249">
    <property type="entry name" value="Nucleic acid-binding proteins"/>
    <property type="match status" value="1"/>
</dbReference>
<comment type="subunit">
    <text evidence="3 15">Tetramer of two alpha and two beta subunits.</text>
</comment>
<evidence type="ECO:0000256" key="4">
    <source>
        <dbReference type="ARBA" id="ARBA00022490"/>
    </source>
</evidence>
<dbReference type="InterPro" id="IPR005146">
    <property type="entry name" value="B3/B4_tRNA-bd"/>
</dbReference>
<keyword evidence="4 15" id="KW-0963">Cytoplasm</keyword>
<dbReference type="InterPro" id="IPR045060">
    <property type="entry name" value="Phe-tRNA-ligase_IIc_bsu"/>
</dbReference>
<evidence type="ECO:0000256" key="1">
    <source>
        <dbReference type="ARBA" id="ARBA00004496"/>
    </source>
</evidence>
<evidence type="ECO:0000256" key="12">
    <source>
        <dbReference type="ARBA" id="ARBA00022917"/>
    </source>
</evidence>
<keyword evidence="9 15" id="KW-0067">ATP-binding</keyword>
<dbReference type="InterPro" id="IPR045864">
    <property type="entry name" value="aa-tRNA-synth_II/BPL/LPL"/>
</dbReference>
<dbReference type="NCBIfam" id="TIGR00472">
    <property type="entry name" value="pheT_bact"/>
    <property type="match status" value="1"/>
</dbReference>
<dbReference type="EC" id="6.1.1.20" evidence="15"/>
<dbReference type="CDD" id="cd02796">
    <property type="entry name" value="tRNA_bind_bactPheRS"/>
    <property type="match status" value="1"/>
</dbReference>
<keyword evidence="12 15" id="KW-0648">Protein biosynthesis</keyword>
<dbReference type="GO" id="GO:0000049">
    <property type="term" value="F:tRNA binding"/>
    <property type="evidence" value="ECO:0007669"/>
    <property type="project" value="UniProtKB-UniRule"/>
</dbReference>
<evidence type="ECO:0000256" key="2">
    <source>
        <dbReference type="ARBA" id="ARBA00008653"/>
    </source>
</evidence>
<dbReference type="HAMAP" id="MF_00283">
    <property type="entry name" value="Phe_tRNA_synth_beta1"/>
    <property type="match status" value="1"/>
</dbReference>
<dbReference type="SUPFAM" id="SSF46955">
    <property type="entry name" value="Putative DNA-binding domain"/>
    <property type="match status" value="1"/>
</dbReference>
<proteinExistence type="inferred from homology"/>
<dbReference type="GO" id="GO:0016740">
    <property type="term" value="F:transferase activity"/>
    <property type="evidence" value="ECO:0007669"/>
    <property type="project" value="UniProtKB-ARBA"/>
</dbReference>
<dbReference type="AlphaFoldDB" id="A0A2N0UVD1"/>
<dbReference type="InterPro" id="IPR002547">
    <property type="entry name" value="tRNA-bd_dom"/>
</dbReference>
<keyword evidence="7 15" id="KW-0479">Metal-binding</keyword>
<name>A0A2N0UVD1_9FIRM</name>
<dbReference type="GO" id="GO:0000287">
    <property type="term" value="F:magnesium ion binding"/>
    <property type="evidence" value="ECO:0007669"/>
    <property type="project" value="UniProtKB-UniRule"/>
</dbReference>
<dbReference type="FunFam" id="2.40.50.140:FF:000045">
    <property type="entry name" value="Phenylalanine--tRNA ligase beta subunit"/>
    <property type="match status" value="1"/>
</dbReference>
<evidence type="ECO:0000256" key="5">
    <source>
        <dbReference type="ARBA" id="ARBA00022555"/>
    </source>
</evidence>
<dbReference type="Proteomes" id="UP000233425">
    <property type="component" value="Unassembled WGS sequence"/>
</dbReference>
<dbReference type="SMART" id="SM00896">
    <property type="entry name" value="FDX-ACB"/>
    <property type="match status" value="1"/>
</dbReference>
<comment type="similarity">
    <text evidence="2 15">Belongs to the phenylalanyl-tRNA synthetase beta subunit family. Type 1 subfamily.</text>
</comment>
<evidence type="ECO:0000256" key="13">
    <source>
        <dbReference type="ARBA" id="ARBA00023146"/>
    </source>
</evidence>
<evidence type="ECO:0000256" key="14">
    <source>
        <dbReference type="ARBA" id="ARBA00049255"/>
    </source>
</evidence>
<dbReference type="PANTHER" id="PTHR10947:SF0">
    <property type="entry name" value="PHENYLALANINE--TRNA LIGASE BETA SUBUNIT"/>
    <property type="match status" value="1"/>
</dbReference>
<evidence type="ECO:0000256" key="3">
    <source>
        <dbReference type="ARBA" id="ARBA00011209"/>
    </source>
</evidence>
<comment type="caution">
    <text evidence="20">The sequence shown here is derived from an EMBL/GenBank/DDBJ whole genome shotgun (WGS) entry which is preliminary data.</text>
</comment>
<organism evidence="20 21">
    <name type="scientific">Ruminococcus bromii</name>
    <dbReference type="NCBI Taxonomy" id="40518"/>
    <lineage>
        <taxon>Bacteria</taxon>
        <taxon>Bacillati</taxon>
        <taxon>Bacillota</taxon>
        <taxon>Clostridia</taxon>
        <taxon>Eubacteriales</taxon>
        <taxon>Oscillospiraceae</taxon>
        <taxon>Ruminococcus</taxon>
    </lineage>
</organism>
<evidence type="ECO:0000259" key="19">
    <source>
        <dbReference type="PROSITE" id="PS51483"/>
    </source>
</evidence>
<dbReference type="Gene3D" id="3.50.40.10">
    <property type="entry name" value="Phenylalanyl-trna Synthetase, Chain B, domain 3"/>
    <property type="match status" value="1"/>
</dbReference>
<dbReference type="RefSeq" id="WP_101028945.1">
    <property type="nucleotide sequence ID" value="NZ_CABMMZ010000042.1"/>
</dbReference>
<dbReference type="Pfam" id="PF03483">
    <property type="entry name" value="B3_4"/>
    <property type="match status" value="1"/>
</dbReference>
<dbReference type="InterPro" id="IPR020825">
    <property type="entry name" value="Phe-tRNA_synthase-like_B3/B4"/>
</dbReference>
<evidence type="ECO:0000256" key="15">
    <source>
        <dbReference type="HAMAP-Rule" id="MF_00283"/>
    </source>
</evidence>
<dbReference type="Pfam" id="PF17759">
    <property type="entry name" value="tRNA_synthFbeta"/>
    <property type="match status" value="1"/>
</dbReference>
<dbReference type="Pfam" id="PF01588">
    <property type="entry name" value="tRNA_bind"/>
    <property type="match status" value="1"/>
</dbReference>
<dbReference type="SUPFAM" id="SSF55681">
    <property type="entry name" value="Class II aaRS and biotin synthetases"/>
    <property type="match status" value="1"/>
</dbReference>
<protein>
    <recommendedName>
        <fullName evidence="15">Phenylalanine--tRNA ligase beta subunit</fullName>
        <ecNumber evidence="15">6.1.1.20</ecNumber>
    </recommendedName>
    <alternativeName>
        <fullName evidence="15">Phenylalanyl-tRNA synthetase beta subunit</fullName>
        <shortName evidence="15">PheRS</shortName>
    </alternativeName>
</protein>
<feature type="domain" description="B5" evidence="19">
    <location>
        <begin position="402"/>
        <end position="479"/>
    </location>
</feature>
<dbReference type="SMART" id="SM00873">
    <property type="entry name" value="B3_4"/>
    <property type="match status" value="1"/>
</dbReference>
<dbReference type="InterPro" id="IPR009061">
    <property type="entry name" value="DNA-bd_dom_put_sf"/>
</dbReference>
<evidence type="ECO:0000259" key="18">
    <source>
        <dbReference type="PROSITE" id="PS51447"/>
    </source>
</evidence>
<evidence type="ECO:0000313" key="21">
    <source>
        <dbReference type="Proteomes" id="UP000233425"/>
    </source>
</evidence>
<evidence type="ECO:0000256" key="9">
    <source>
        <dbReference type="ARBA" id="ARBA00022840"/>
    </source>
</evidence>
<dbReference type="InterPro" id="IPR036690">
    <property type="entry name" value="Fdx_antiC-bd_sf"/>
</dbReference>
<keyword evidence="21" id="KW-1185">Reference proteome</keyword>
<dbReference type="PROSITE" id="PS50886">
    <property type="entry name" value="TRBD"/>
    <property type="match status" value="1"/>
</dbReference>
<dbReference type="Gene3D" id="3.30.930.10">
    <property type="entry name" value="Bira Bifunctional Protein, Domain 2"/>
    <property type="match status" value="1"/>
</dbReference>
<feature type="binding site" evidence="15">
    <location>
        <position position="457"/>
    </location>
    <ligand>
        <name>Mg(2+)</name>
        <dbReference type="ChEBI" id="CHEBI:18420"/>
        <note>shared with alpha subunit</note>
    </ligand>
</feature>
<feature type="domain" description="TRNA-binding" evidence="17">
    <location>
        <begin position="41"/>
        <end position="149"/>
    </location>
</feature>
<evidence type="ECO:0000256" key="7">
    <source>
        <dbReference type="ARBA" id="ARBA00022723"/>
    </source>
</evidence>
<dbReference type="Gene3D" id="3.30.56.10">
    <property type="match status" value="2"/>
</dbReference>
<keyword evidence="11 16" id="KW-0694">RNA-binding</keyword>
<dbReference type="EMBL" id="NNSR01000042">
    <property type="protein sequence ID" value="PKD30964.1"/>
    <property type="molecule type" value="Genomic_DNA"/>
</dbReference>
<dbReference type="NCBIfam" id="NF045760">
    <property type="entry name" value="YtpR"/>
    <property type="match status" value="1"/>
</dbReference>
<evidence type="ECO:0000259" key="17">
    <source>
        <dbReference type="PROSITE" id="PS50886"/>
    </source>
</evidence>
<dbReference type="Pfam" id="PF03147">
    <property type="entry name" value="FDX-ACB"/>
    <property type="match status" value="1"/>
</dbReference>
<comment type="cofactor">
    <cofactor evidence="15">
        <name>Mg(2+)</name>
        <dbReference type="ChEBI" id="CHEBI:18420"/>
    </cofactor>
    <text evidence="15">Binds 2 magnesium ions per tetramer.</text>
</comment>
<keyword evidence="10 15" id="KW-0460">Magnesium</keyword>
<dbReference type="InterPro" id="IPR005121">
    <property type="entry name" value="Fdx_antiC-bd"/>
</dbReference>
<evidence type="ECO:0000256" key="8">
    <source>
        <dbReference type="ARBA" id="ARBA00022741"/>
    </source>
</evidence>
<evidence type="ECO:0000256" key="6">
    <source>
        <dbReference type="ARBA" id="ARBA00022598"/>
    </source>
</evidence>
<dbReference type="SUPFAM" id="SSF56037">
    <property type="entry name" value="PheT/TilS domain"/>
    <property type="match status" value="1"/>
</dbReference>
<accession>A0A2N0UVD1</accession>
<evidence type="ECO:0000256" key="10">
    <source>
        <dbReference type="ARBA" id="ARBA00022842"/>
    </source>
</evidence>
<dbReference type="InterPro" id="IPR033714">
    <property type="entry name" value="tRNA_bind_bactPheRS"/>
</dbReference>
<gene>
    <name evidence="15 20" type="primary">pheT</name>
    <name evidence="20" type="ORF">RBATCC27255_00900</name>
</gene>
<dbReference type="InterPro" id="IPR005147">
    <property type="entry name" value="tRNA_synthase_B5-dom"/>
</dbReference>
<feature type="binding site" evidence="15">
    <location>
        <position position="463"/>
    </location>
    <ligand>
        <name>Mg(2+)</name>
        <dbReference type="ChEBI" id="CHEBI:18420"/>
        <note>shared with alpha subunit</note>
    </ligand>
</feature>
<comment type="catalytic activity">
    <reaction evidence="14 15">
        <text>tRNA(Phe) + L-phenylalanine + ATP = L-phenylalanyl-tRNA(Phe) + AMP + diphosphate + H(+)</text>
        <dbReference type="Rhea" id="RHEA:19413"/>
        <dbReference type="Rhea" id="RHEA-COMP:9668"/>
        <dbReference type="Rhea" id="RHEA-COMP:9699"/>
        <dbReference type="ChEBI" id="CHEBI:15378"/>
        <dbReference type="ChEBI" id="CHEBI:30616"/>
        <dbReference type="ChEBI" id="CHEBI:33019"/>
        <dbReference type="ChEBI" id="CHEBI:58095"/>
        <dbReference type="ChEBI" id="CHEBI:78442"/>
        <dbReference type="ChEBI" id="CHEBI:78531"/>
        <dbReference type="ChEBI" id="CHEBI:456215"/>
        <dbReference type="EC" id="6.1.1.20"/>
    </reaction>
</comment>
<dbReference type="GO" id="GO:0009328">
    <property type="term" value="C:phenylalanine-tRNA ligase complex"/>
    <property type="evidence" value="ECO:0007669"/>
    <property type="project" value="TreeGrafter"/>
</dbReference>
<evidence type="ECO:0000313" key="20">
    <source>
        <dbReference type="EMBL" id="PKD30964.1"/>
    </source>
</evidence>
<dbReference type="GO" id="GO:0004826">
    <property type="term" value="F:phenylalanine-tRNA ligase activity"/>
    <property type="evidence" value="ECO:0007669"/>
    <property type="project" value="UniProtKB-UniRule"/>
</dbReference>
<dbReference type="PROSITE" id="PS51447">
    <property type="entry name" value="FDX_ACB"/>
    <property type="match status" value="1"/>
</dbReference>
<dbReference type="GO" id="GO:0006432">
    <property type="term" value="P:phenylalanyl-tRNA aminoacylation"/>
    <property type="evidence" value="ECO:0007669"/>
    <property type="project" value="UniProtKB-UniRule"/>
</dbReference>
<dbReference type="SUPFAM" id="SSF54991">
    <property type="entry name" value="Anticodon-binding domain of PheRS"/>
    <property type="match status" value="1"/>
</dbReference>
<dbReference type="InterPro" id="IPR041616">
    <property type="entry name" value="PheRS_beta_core"/>
</dbReference>
<dbReference type="PANTHER" id="PTHR10947">
    <property type="entry name" value="PHENYLALANYL-TRNA SYNTHETASE BETA CHAIN AND LEUCINE-RICH REPEAT-CONTAINING PROTEIN 47"/>
    <property type="match status" value="1"/>
</dbReference>
<feature type="binding site" evidence="15">
    <location>
        <position position="467"/>
    </location>
    <ligand>
        <name>Mg(2+)</name>
        <dbReference type="ChEBI" id="CHEBI:18420"/>
        <note>shared with alpha subunit</note>
    </ligand>
</feature>
<sequence length="789" mass="88897">MFLSMNWIQDFVDLSGLDKIELIRKFSLSTAEVENDILRKGSEISGIVVGEIKSVENHPDSKKLHLLKIDAGEDELIDVVCGAPNVKVGLKTAFAKVGAKIGEITITPRPLAGFTSNGMCCSEAEIGISDDNSGIMEITDDVKNGTDLKDIYEIDDIVFEVDNKSLTNRPDLWGHYGIAREFAALAGRELKPFDLDDLKAYDGLKKIDMKIEDTLCQRYSCLQIENINRNVSPVNMRIRLFYCGMRAINYLADLTNYLMLEMGQPMHAFDSRKVEKIRIKRFDTPFTFKTLDGVERNIDENTLMICNGNTPVAIAGIMGGLDSEIVDDTTTLTLESATFNAVSVRKSTVRLAHRTDASMRYEKCLDPEMTVTAIARFVYLLKKYDSDIKVVSSLTDEYAFRYDTVVLDFDKNFVDRYTGIEISNDRIVATLESLGFKVELNNDNFSVTVPSWRATKDVTIKADIIEEITRIYGYDNFEIHTTRSPLYPVRASVVKTTENKIKDMLVKRYNLHELHSYVWAYNDELKAIDIPVEDNVKLANATNPNIETLRNSIVPTQLCQIKSNLSFSNDFGIFEIGRVVNGLDENGLCIENKKLAITLYSKTRNVKDIYFELRDILAVVTDEIKHKALTFEKAEPTHSYEHPVNLYSVCLDGRNIGTIGIVHPTVNKKIDKKAAIVFAEIDVNAYANTEAAPIVYDEPSKFPPMDYDISVEVPQGMFFSHLAECWKNEGGEILKSTKIVDTYDTDTVHSVTIRFEFSSNERTLSSAEVQKIMDKIISNLSENGVKLRG</sequence>
<dbReference type="InterPro" id="IPR004532">
    <property type="entry name" value="Phe-tRNA-ligase_IIc_bsu_bact"/>
</dbReference>
<keyword evidence="6 15" id="KW-0436">Ligase</keyword>
<dbReference type="PROSITE" id="PS51483">
    <property type="entry name" value="B5"/>
    <property type="match status" value="1"/>
</dbReference>
<dbReference type="GO" id="GO:0005524">
    <property type="term" value="F:ATP binding"/>
    <property type="evidence" value="ECO:0007669"/>
    <property type="project" value="UniProtKB-UniRule"/>
</dbReference>
<dbReference type="Gene3D" id="2.40.50.140">
    <property type="entry name" value="Nucleic acid-binding proteins"/>
    <property type="match status" value="1"/>
</dbReference>
<feature type="domain" description="FDX-ACB" evidence="18">
    <location>
        <begin position="700"/>
        <end position="788"/>
    </location>
</feature>
<evidence type="ECO:0000256" key="16">
    <source>
        <dbReference type="PROSITE-ProRule" id="PRU00209"/>
    </source>
</evidence>
<dbReference type="Gene3D" id="3.30.70.380">
    <property type="entry name" value="Ferrodoxin-fold anticodon-binding domain"/>
    <property type="match status" value="1"/>
</dbReference>
<comment type="subcellular location">
    <subcellularLocation>
        <location evidence="1 15">Cytoplasm</location>
    </subcellularLocation>
</comment>
<feature type="binding site" evidence="15">
    <location>
        <position position="466"/>
    </location>
    <ligand>
        <name>Mg(2+)</name>
        <dbReference type="ChEBI" id="CHEBI:18420"/>
        <note>shared with alpha subunit</note>
    </ligand>
</feature>
<keyword evidence="8 15" id="KW-0547">Nucleotide-binding</keyword>
<dbReference type="Pfam" id="PF03484">
    <property type="entry name" value="B5"/>
    <property type="match status" value="1"/>
</dbReference>
<dbReference type="SMART" id="SM00874">
    <property type="entry name" value="B5"/>
    <property type="match status" value="1"/>
</dbReference>